<dbReference type="EMBL" id="JAERRB010000001">
    <property type="protein sequence ID" value="MBL0739571.1"/>
    <property type="molecule type" value="Genomic_DNA"/>
</dbReference>
<dbReference type="Gene3D" id="2.40.30.170">
    <property type="match status" value="1"/>
</dbReference>
<keyword evidence="5" id="KW-1185">Reference proteome</keyword>
<dbReference type="InterPro" id="IPR006143">
    <property type="entry name" value="RND_pump_MFP"/>
</dbReference>
<dbReference type="RefSeq" id="WP_202006554.1">
    <property type="nucleotide sequence ID" value="NZ_JAERRB010000001.1"/>
</dbReference>
<dbReference type="Gene3D" id="2.40.50.100">
    <property type="match status" value="1"/>
</dbReference>
<comment type="caution">
    <text evidence="4">The sequence shown here is derived from an EMBL/GenBank/DDBJ whole genome shotgun (WGS) entry which is preliminary data.</text>
</comment>
<evidence type="ECO:0000256" key="2">
    <source>
        <dbReference type="SAM" id="Coils"/>
    </source>
</evidence>
<dbReference type="SUPFAM" id="SSF111369">
    <property type="entry name" value="HlyD-like secretion proteins"/>
    <property type="match status" value="1"/>
</dbReference>
<feature type="domain" description="CzcB-like barrel-sandwich hybrid" evidence="3">
    <location>
        <begin position="62"/>
        <end position="191"/>
    </location>
</feature>
<dbReference type="PANTHER" id="PTHR30469:SF15">
    <property type="entry name" value="HLYD FAMILY OF SECRETION PROTEINS"/>
    <property type="match status" value="1"/>
</dbReference>
<feature type="non-terminal residue" evidence="4">
    <location>
        <position position="240"/>
    </location>
</feature>
<proteinExistence type="inferred from homology"/>
<keyword evidence="2" id="KW-0175">Coiled coil</keyword>
<evidence type="ECO:0000259" key="3">
    <source>
        <dbReference type="Pfam" id="PF25973"/>
    </source>
</evidence>
<feature type="coiled-coil region" evidence="2">
    <location>
        <begin position="102"/>
        <end position="160"/>
    </location>
</feature>
<name>A0ABS1KJD9_9BACT</name>
<dbReference type="Pfam" id="PF25973">
    <property type="entry name" value="BSH_CzcB"/>
    <property type="match status" value="1"/>
</dbReference>
<dbReference type="InterPro" id="IPR058647">
    <property type="entry name" value="BSH_CzcB-like"/>
</dbReference>
<accession>A0ABS1KJD9</accession>
<reference evidence="4 5" key="1">
    <citation type="submission" date="2021-01" db="EMBL/GenBank/DDBJ databases">
        <title>Chryseolinea sp. Jin1 Genome sequencing and assembly.</title>
        <authorList>
            <person name="Kim I."/>
        </authorList>
    </citation>
    <scope>NUCLEOTIDE SEQUENCE [LARGE SCALE GENOMIC DNA]</scope>
    <source>
        <strain evidence="4 5">Jin1</strain>
    </source>
</reference>
<evidence type="ECO:0000313" key="5">
    <source>
        <dbReference type="Proteomes" id="UP000613030"/>
    </source>
</evidence>
<evidence type="ECO:0000313" key="4">
    <source>
        <dbReference type="EMBL" id="MBL0739571.1"/>
    </source>
</evidence>
<dbReference type="Proteomes" id="UP000613030">
    <property type="component" value="Unassembled WGS sequence"/>
</dbReference>
<gene>
    <name evidence="4" type="ORF">JI741_00005</name>
</gene>
<organism evidence="4 5">
    <name type="scientific">Chryseolinea lacunae</name>
    <dbReference type="NCBI Taxonomy" id="2801331"/>
    <lineage>
        <taxon>Bacteria</taxon>
        <taxon>Pseudomonadati</taxon>
        <taxon>Bacteroidota</taxon>
        <taxon>Cytophagia</taxon>
        <taxon>Cytophagales</taxon>
        <taxon>Fulvivirgaceae</taxon>
        <taxon>Chryseolinea</taxon>
    </lineage>
</organism>
<evidence type="ECO:0000256" key="1">
    <source>
        <dbReference type="ARBA" id="ARBA00009477"/>
    </source>
</evidence>
<dbReference type="PANTHER" id="PTHR30469">
    <property type="entry name" value="MULTIDRUG RESISTANCE PROTEIN MDTA"/>
    <property type="match status" value="1"/>
</dbReference>
<dbReference type="PROSITE" id="PS51257">
    <property type="entry name" value="PROKAR_LIPOPROTEIN"/>
    <property type="match status" value="1"/>
</dbReference>
<dbReference type="Gene3D" id="1.10.287.470">
    <property type="entry name" value="Helix hairpin bin"/>
    <property type="match status" value="1"/>
</dbReference>
<protein>
    <submittedName>
        <fullName evidence="4">Efflux RND transporter periplasmic adaptor subunit</fullName>
    </submittedName>
</protein>
<comment type="similarity">
    <text evidence="1">Belongs to the membrane fusion protein (MFP) (TC 8.A.1) family.</text>
</comment>
<sequence length="240" mass="26236">MKRYIHTVNLAFVSLVILSSCSHDQREDDGKKDRPVTVTVTTAGKQSVHSVQSSGQVVSGETAMISTRMMGFITDIKVKPGDEVKKGQLLVTISNDDILAKRAQARAIVSETEAALRDAQKDYERYTELFKQQSASQKELENITLNYNSVKAKAEAARQMQNEADAMLAYSDLRAPFTGVVVQKNSDAGSMANPGMPILILEQYGSFQVNTSVTESDIDLVKVGADAEIIIESIGRFLKA</sequence>
<dbReference type="NCBIfam" id="TIGR01730">
    <property type="entry name" value="RND_mfp"/>
    <property type="match status" value="1"/>
</dbReference>